<evidence type="ECO:0000313" key="3">
    <source>
        <dbReference type="Ensembl" id="ENSCSAVP00000005630.1"/>
    </source>
</evidence>
<reference evidence="4" key="1">
    <citation type="submission" date="2003-08" db="EMBL/GenBank/DDBJ databases">
        <authorList>
            <person name="Birren B."/>
            <person name="Nusbaum C."/>
            <person name="Abebe A."/>
            <person name="Abouelleil A."/>
            <person name="Adekoya E."/>
            <person name="Ait-zahra M."/>
            <person name="Allen N."/>
            <person name="Allen T."/>
            <person name="An P."/>
            <person name="Anderson M."/>
            <person name="Anderson S."/>
            <person name="Arachchi H."/>
            <person name="Armbruster J."/>
            <person name="Bachantsang P."/>
            <person name="Baldwin J."/>
            <person name="Barry A."/>
            <person name="Bayul T."/>
            <person name="Blitshsteyn B."/>
            <person name="Bloom T."/>
            <person name="Blye J."/>
            <person name="Boguslavskiy L."/>
            <person name="Borowsky M."/>
            <person name="Boukhgalter B."/>
            <person name="Brunache A."/>
            <person name="Butler J."/>
            <person name="Calixte N."/>
            <person name="Calvo S."/>
            <person name="Camarata J."/>
            <person name="Campo K."/>
            <person name="Chang J."/>
            <person name="Cheshatsang Y."/>
            <person name="Citroen M."/>
            <person name="Collymore A."/>
            <person name="Considine T."/>
            <person name="Cook A."/>
            <person name="Cooke P."/>
            <person name="Corum B."/>
            <person name="Cuomo C."/>
            <person name="David R."/>
            <person name="Dawoe T."/>
            <person name="Degray S."/>
            <person name="Dodge S."/>
            <person name="Dooley K."/>
            <person name="Dorje P."/>
            <person name="Dorjee K."/>
            <person name="Dorris L."/>
            <person name="Duffey N."/>
            <person name="Dupes A."/>
            <person name="Elkins T."/>
            <person name="Engels R."/>
            <person name="Erickson J."/>
            <person name="Farina A."/>
            <person name="Faro S."/>
            <person name="Ferreira P."/>
            <person name="Fischer H."/>
            <person name="Fitzgerald M."/>
            <person name="Foley K."/>
            <person name="Gage D."/>
            <person name="Galagan J."/>
            <person name="Gearin G."/>
            <person name="Gnerre S."/>
            <person name="Gnirke A."/>
            <person name="Goyette A."/>
            <person name="Graham J."/>
            <person name="Grandbois E."/>
            <person name="Gyaltsen K."/>
            <person name="Hafez N."/>
            <person name="Hagopian D."/>
            <person name="Hagos B."/>
            <person name="Hall J."/>
            <person name="Hatcher B."/>
            <person name="Heller A."/>
            <person name="Higgins H."/>
            <person name="Honan T."/>
            <person name="Horn A."/>
            <person name="Houde N."/>
            <person name="Hughes L."/>
            <person name="Hulme W."/>
            <person name="Husby E."/>
            <person name="Iliev I."/>
            <person name="Jaffe D."/>
            <person name="Jones C."/>
            <person name="Kamal M."/>
            <person name="Kamat A."/>
            <person name="Kamvysselis M."/>
            <person name="Karlsson E."/>
            <person name="Kells C."/>
            <person name="Kieu A."/>
            <person name="Kisner P."/>
            <person name="Kodira C."/>
            <person name="Kulbokas E."/>
            <person name="Labutti K."/>
            <person name="Lama D."/>
            <person name="Landers T."/>
            <person name="Leger J."/>
            <person name="Levine S."/>
            <person name="Lewis D."/>
            <person name="Lewis T."/>
            <person name="Lindblad-toh K."/>
            <person name="Liu X."/>
            <person name="Lokyitsang T."/>
            <person name="Lokyitsang Y."/>
            <person name="Lucien O."/>
            <person name="Lui A."/>
            <person name="Ma L.J."/>
            <person name="Mabbitt R."/>
            <person name="Macdonald J."/>
            <person name="Maclean C."/>
            <person name="Major J."/>
            <person name="Manning J."/>
            <person name="Marabella R."/>
            <person name="Maru K."/>
            <person name="Matthews C."/>
            <person name="Mauceli E."/>
            <person name="Mccarthy M."/>
            <person name="Mcdonough S."/>
            <person name="Mcghee T."/>
            <person name="Meldrim J."/>
            <person name="Meneus L."/>
            <person name="Mesirov J."/>
            <person name="Mihalev A."/>
            <person name="Mihova T."/>
            <person name="Mikkelsen T."/>
            <person name="Mlenga V."/>
            <person name="Moru K."/>
            <person name="Mozes J."/>
            <person name="Mulrain L."/>
            <person name="Munson G."/>
            <person name="Naylor J."/>
            <person name="Newes C."/>
            <person name="Nguyen C."/>
            <person name="Nguyen N."/>
            <person name="Nguyen T."/>
            <person name="Nicol R."/>
            <person name="Nielsen C."/>
            <person name="Nizzari M."/>
            <person name="Norbu C."/>
            <person name="Norbu N."/>
            <person name="O'donnell P."/>
            <person name="Okoawo O."/>
            <person name="O'leary S."/>
            <person name="Omotosho B."/>
            <person name="O'neill K."/>
            <person name="Osman S."/>
            <person name="Parker S."/>
            <person name="Perrin D."/>
            <person name="Phunkhang P."/>
            <person name="Piqani B."/>
            <person name="Purcell S."/>
            <person name="Rachupka T."/>
            <person name="Ramasamy U."/>
            <person name="Rameau R."/>
            <person name="Ray V."/>
            <person name="Raymond C."/>
            <person name="Retta R."/>
            <person name="Richardson S."/>
            <person name="Rise C."/>
            <person name="Rodriguez J."/>
            <person name="Rogers J."/>
            <person name="Rogov P."/>
            <person name="Rutman M."/>
            <person name="Schupbach R."/>
            <person name="Seaman C."/>
            <person name="Settipalli S."/>
            <person name="Sharpe T."/>
            <person name="Sheridan J."/>
            <person name="Sherpa N."/>
            <person name="Shi J."/>
            <person name="Smirnov S."/>
            <person name="Smith C."/>
            <person name="Sougnez C."/>
            <person name="Spencer B."/>
            <person name="Stalker J."/>
            <person name="Stange-thomann N."/>
            <person name="Stavropoulos S."/>
            <person name="Stetson K."/>
            <person name="Stone C."/>
            <person name="Stone S."/>
            <person name="Stubbs M."/>
            <person name="Talamas J."/>
            <person name="Tchuinga P."/>
            <person name="Tenzing P."/>
            <person name="Tesfaye S."/>
            <person name="Theodore J."/>
            <person name="Thoulutsang Y."/>
            <person name="Topham K."/>
            <person name="Towey S."/>
            <person name="Tsamla T."/>
            <person name="Tsomo N."/>
            <person name="Vallee D."/>
            <person name="Vassiliev H."/>
            <person name="Venkataraman V."/>
            <person name="Vinson J."/>
            <person name="Vo A."/>
            <person name="Wade C."/>
            <person name="Wang S."/>
            <person name="Wangchuk T."/>
            <person name="Wangdi T."/>
            <person name="Whittaker C."/>
            <person name="Wilkinson J."/>
            <person name="Wu Y."/>
            <person name="Wyman D."/>
            <person name="Yadav S."/>
            <person name="Yang S."/>
            <person name="Yang X."/>
            <person name="Yeager S."/>
            <person name="Yee E."/>
            <person name="Young G."/>
            <person name="Zainoun J."/>
            <person name="Zembeck L."/>
            <person name="Zimmer A."/>
            <person name="Zody M."/>
            <person name="Lander E."/>
        </authorList>
    </citation>
    <scope>NUCLEOTIDE SEQUENCE [LARGE SCALE GENOMIC DNA]</scope>
</reference>
<evidence type="ECO:0000259" key="2">
    <source>
        <dbReference type="SMART" id="SM00394"/>
    </source>
</evidence>
<dbReference type="GeneTree" id="ENSGT00940000168095"/>
<dbReference type="PROSITE" id="PS50096">
    <property type="entry name" value="IQ"/>
    <property type="match status" value="5"/>
</dbReference>
<dbReference type="AlphaFoldDB" id="H2YJY1"/>
<reference evidence="3" key="3">
    <citation type="submission" date="2025-09" db="UniProtKB">
        <authorList>
            <consortium name="Ensembl"/>
        </authorList>
    </citation>
    <scope>IDENTIFICATION</scope>
</reference>
<dbReference type="PANTHER" id="PTHR10699">
    <property type="entry name" value="NEUROMODULIN"/>
    <property type="match status" value="1"/>
</dbReference>
<dbReference type="InParanoid" id="H2YJY1"/>
<dbReference type="GO" id="GO:0005516">
    <property type="term" value="F:calmodulin binding"/>
    <property type="evidence" value="ECO:0007669"/>
    <property type="project" value="TreeGrafter"/>
</dbReference>
<organism evidence="3 4">
    <name type="scientific">Ciona savignyi</name>
    <name type="common">Pacific transparent sea squirt</name>
    <dbReference type="NCBI Taxonomy" id="51511"/>
    <lineage>
        <taxon>Eukaryota</taxon>
        <taxon>Metazoa</taxon>
        <taxon>Chordata</taxon>
        <taxon>Tunicata</taxon>
        <taxon>Ascidiacea</taxon>
        <taxon>Phlebobranchia</taxon>
        <taxon>Cionidae</taxon>
        <taxon>Ciona</taxon>
    </lineage>
</organism>
<evidence type="ECO:0000256" key="1">
    <source>
        <dbReference type="SAM" id="MobiDB-lite"/>
    </source>
</evidence>
<feature type="region of interest" description="Disordered" evidence="1">
    <location>
        <begin position="212"/>
        <end position="233"/>
    </location>
</feature>
<protein>
    <recommendedName>
        <fullName evidence="2">RIIa domain-containing protein</fullName>
    </recommendedName>
</protein>
<dbReference type="SMART" id="SM00394">
    <property type="entry name" value="RIIa"/>
    <property type="match status" value="1"/>
</dbReference>
<dbReference type="OMA" id="HGANMED"/>
<dbReference type="InterPro" id="IPR003117">
    <property type="entry name" value="cAMP_dep_PK_reg_su_I/II_a/b"/>
</dbReference>
<dbReference type="Pfam" id="PF00612">
    <property type="entry name" value="IQ"/>
    <property type="match status" value="5"/>
</dbReference>
<dbReference type="InterPro" id="IPR000048">
    <property type="entry name" value="IQ_motif_EF-hand-BS"/>
</dbReference>
<feature type="region of interest" description="Disordered" evidence="1">
    <location>
        <begin position="273"/>
        <end position="292"/>
    </location>
</feature>
<dbReference type="InterPro" id="IPR047579">
    <property type="entry name" value="DD_CABYR_SP17"/>
</dbReference>
<keyword evidence="4" id="KW-1185">Reference proteome</keyword>
<dbReference type="HOGENOM" id="CLU_1184685_0_0_1"/>
<dbReference type="SMART" id="SM00015">
    <property type="entry name" value="IQ"/>
    <property type="match status" value="5"/>
</dbReference>
<sequence>MSVQFAANKLRVPAGFSTLLESLATEVLRQQPADIVAFGSHYFNQLLTERQSTGKLSTFKSTDIEERIYGDSYFGTASKKYRKTTEEIFSGNEYEVAAVKIQTAYRGHTGRTQARAVKNKKNKAATKIQAQYRGHRVRKNRNKFNQNESEPVKDLEEKQMFNDKEYEVAAVKIQTAYRGHAGRTKATKDKAATKIQARYRGYHVRKYYKKKSSESLHSESDVKEKSNEEFGEDEIRAAGIIQQKYRKHRSVKAEKEEIRKQDLAAVKIQRSYRGYRSRKVTAPPSEDIKPGE</sequence>
<dbReference type="FunFam" id="1.20.5.190:FF:000055">
    <property type="entry name" value="Putative microtubule-associated protein futsch"/>
    <property type="match status" value="1"/>
</dbReference>
<evidence type="ECO:0000313" key="4">
    <source>
        <dbReference type="Proteomes" id="UP000007875"/>
    </source>
</evidence>
<dbReference type="Proteomes" id="UP000007875">
    <property type="component" value="Unassembled WGS sequence"/>
</dbReference>
<feature type="domain" description="RIIa" evidence="2">
    <location>
        <begin position="14"/>
        <end position="52"/>
    </location>
</feature>
<reference evidence="3" key="2">
    <citation type="submission" date="2025-08" db="UniProtKB">
        <authorList>
            <consortium name="Ensembl"/>
        </authorList>
    </citation>
    <scope>IDENTIFICATION</scope>
</reference>
<dbReference type="eggNOG" id="ENOG502S4R6">
    <property type="taxonomic scope" value="Eukaryota"/>
</dbReference>
<dbReference type="SUPFAM" id="SSF47391">
    <property type="entry name" value="Dimerization-anchoring domain of cAMP-dependent PK regulatory subunit"/>
    <property type="match status" value="1"/>
</dbReference>
<dbReference type="Gene3D" id="1.20.5.190">
    <property type="match status" value="3"/>
</dbReference>
<dbReference type="PANTHER" id="PTHR10699:SF11">
    <property type="entry name" value="IGLOO, ISOFORM A"/>
    <property type="match status" value="1"/>
</dbReference>
<accession>H2YJY1</accession>
<dbReference type="SUPFAM" id="SSF52540">
    <property type="entry name" value="P-loop containing nucleoside triphosphate hydrolases"/>
    <property type="match status" value="1"/>
</dbReference>
<proteinExistence type="predicted"/>
<dbReference type="InterPro" id="IPR027417">
    <property type="entry name" value="P-loop_NTPase"/>
</dbReference>
<dbReference type="Pfam" id="PF02197">
    <property type="entry name" value="RIIa"/>
    <property type="match status" value="1"/>
</dbReference>
<name>H2YJY1_CIOSA</name>
<dbReference type="Ensembl" id="ENSCSAVT00000005705.1">
    <property type="protein sequence ID" value="ENSCSAVP00000005630.1"/>
    <property type="gene ID" value="ENSCSAVG00000003356.1"/>
</dbReference>
<dbReference type="STRING" id="51511.ENSCSAVP00000005630"/>
<dbReference type="CDD" id="cd12100">
    <property type="entry name" value="DD_CABYR_SP17"/>
    <property type="match status" value="1"/>
</dbReference>
<dbReference type="Gene3D" id="1.20.890.10">
    <property type="entry name" value="cAMP-dependent protein kinase regulatory subunit, dimerization-anchoring domain"/>
    <property type="match status" value="1"/>
</dbReference>